<keyword evidence="2" id="KW-1185">Reference proteome</keyword>
<gene>
    <name evidence="1" type="ORF">Back11_50850</name>
</gene>
<dbReference type="EMBL" id="AP019308">
    <property type="protein sequence ID" value="BBH23740.1"/>
    <property type="molecule type" value="Genomic_DNA"/>
</dbReference>
<organism evidence="1 2">
    <name type="scientific">Paenibacillus baekrokdamisoli</name>
    <dbReference type="NCBI Taxonomy" id="1712516"/>
    <lineage>
        <taxon>Bacteria</taxon>
        <taxon>Bacillati</taxon>
        <taxon>Bacillota</taxon>
        <taxon>Bacilli</taxon>
        <taxon>Bacillales</taxon>
        <taxon>Paenibacillaceae</taxon>
        <taxon>Paenibacillus</taxon>
    </lineage>
</organism>
<accession>A0A3G9IXZ1</accession>
<dbReference type="SUPFAM" id="SSF51197">
    <property type="entry name" value="Clavaminate synthase-like"/>
    <property type="match status" value="1"/>
</dbReference>
<proteinExistence type="predicted"/>
<dbReference type="PANTHER" id="PTHR34986:SF1">
    <property type="entry name" value="PROTEIN YIAL"/>
    <property type="match status" value="1"/>
</dbReference>
<reference evidence="1 2" key="1">
    <citation type="submission" date="2018-11" db="EMBL/GenBank/DDBJ databases">
        <title>Complete genome sequence of Paenibacillus baekrokdamisoli strain KCTC 33723.</title>
        <authorList>
            <person name="Kang S.W."/>
            <person name="Lee K.C."/>
            <person name="Kim K.K."/>
            <person name="Kim J.S."/>
            <person name="Kim D.S."/>
            <person name="Ko S.H."/>
            <person name="Yang S.H."/>
            <person name="Lee J.S."/>
        </authorList>
    </citation>
    <scope>NUCLEOTIDE SEQUENCE [LARGE SCALE GENOMIC DNA]</scope>
    <source>
        <strain evidence="1 2">KCTC 33723</strain>
    </source>
</reference>
<dbReference type="Proteomes" id="UP000275368">
    <property type="component" value="Chromosome"/>
</dbReference>
<dbReference type="KEGG" id="pbk:Back11_50850"/>
<dbReference type="Pfam" id="PF04074">
    <property type="entry name" value="DUF386"/>
    <property type="match status" value="1"/>
</dbReference>
<dbReference type="Gene3D" id="2.60.120.370">
    <property type="entry name" value="YhcH/YjgK/YiaL"/>
    <property type="match status" value="1"/>
</dbReference>
<dbReference type="AlphaFoldDB" id="A0A3G9IXZ1"/>
<dbReference type="GO" id="GO:0005829">
    <property type="term" value="C:cytosol"/>
    <property type="evidence" value="ECO:0007669"/>
    <property type="project" value="TreeGrafter"/>
</dbReference>
<name>A0A3G9IXZ1_9BACL</name>
<evidence type="ECO:0000313" key="2">
    <source>
        <dbReference type="Proteomes" id="UP000275368"/>
    </source>
</evidence>
<evidence type="ECO:0000313" key="1">
    <source>
        <dbReference type="EMBL" id="BBH23740.1"/>
    </source>
</evidence>
<dbReference type="InterPro" id="IPR037012">
    <property type="entry name" value="NanQ/TabA/YiaL_sf"/>
</dbReference>
<protein>
    <submittedName>
        <fullName evidence="1">Uncharacterized protein</fullName>
    </submittedName>
</protein>
<dbReference type="RefSeq" id="WP_164522992.1">
    <property type="nucleotide sequence ID" value="NZ_AP019308.1"/>
</dbReference>
<dbReference type="PANTHER" id="PTHR34986">
    <property type="entry name" value="EVOLVED BETA-GALACTOSIDASE SUBUNIT BETA"/>
    <property type="match status" value="1"/>
</dbReference>
<dbReference type="InterPro" id="IPR004375">
    <property type="entry name" value="NanQ/TabA/YiaL"/>
</dbReference>
<sequence length="158" mass="18469">MIYSDLTNWQKERLTFPEPVRRALDRLQQTDLDVLPAGRHDFGEQGMFLLINEVTTQDKSKVRPETHKLHTDIQLVLTGQERMCVAKISEDQAITDNRYETQDIAFYEHIHNENQIDMVPGDFIVLFPTDIHRPNCSITEDLPLRKAVVKIHQDLFEK</sequence>
<dbReference type="NCBIfam" id="TIGR00022">
    <property type="entry name" value="YhcH/YjgK/YiaL family protein"/>
    <property type="match status" value="1"/>
</dbReference>